<evidence type="ECO:0000313" key="5">
    <source>
        <dbReference type="EMBL" id="QEA40891.1"/>
    </source>
</evidence>
<dbReference type="InterPro" id="IPR050765">
    <property type="entry name" value="Riboflavin_Biosynth_HTPR"/>
</dbReference>
<dbReference type="GO" id="GO:0009231">
    <property type="term" value="P:riboflavin biosynthetic process"/>
    <property type="evidence" value="ECO:0007669"/>
    <property type="project" value="InterPro"/>
</dbReference>
<dbReference type="Pfam" id="PF01872">
    <property type="entry name" value="RibD_C"/>
    <property type="match status" value="1"/>
</dbReference>
<gene>
    <name evidence="5" type="ORF">FGL86_09935</name>
</gene>
<keyword evidence="6" id="KW-1185">Reference proteome</keyword>
<dbReference type="EMBL" id="CP042382">
    <property type="protein sequence ID" value="QEA40891.1"/>
    <property type="molecule type" value="Genomic_DNA"/>
</dbReference>
<accession>A0A5B8SWT5</accession>
<feature type="domain" description="Bacterial bifunctional deaminase-reductase C-terminal" evidence="4">
    <location>
        <begin position="68"/>
        <end position="251"/>
    </location>
</feature>
<keyword evidence="2" id="KW-0521">NADP</keyword>
<dbReference type="OrthoDB" id="2313602at2"/>
<dbReference type="InterPro" id="IPR024072">
    <property type="entry name" value="DHFR-like_dom_sf"/>
</dbReference>
<comment type="pathway">
    <text evidence="1">Cofactor biosynthesis; riboflavin biosynthesis.</text>
</comment>
<dbReference type="SUPFAM" id="SSF53597">
    <property type="entry name" value="Dihydrofolate reductase-like"/>
    <property type="match status" value="1"/>
</dbReference>
<dbReference type="PANTHER" id="PTHR38011">
    <property type="entry name" value="DIHYDROFOLATE REDUCTASE FAMILY PROTEIN (AFU_ORTHOLOGUE AFUA_8G06820)"/>
    <property type="match status" value="1"/>
</dbReference>
<evidence type="ECO:0000313" key="6">
    <source>
        <dbReference type="Proteomes" id="UP000321272"/>
    </source>
</evidence>
<name>A0A5B8SWT5_9GAMM</name>
<evidence type="ECO:0000259" key="4">
    <source>
        <dbReference type="Pfam" id="PF01872"/>
    </source>
</evidence>
<dbReference type="KEGG" id="paur:FGL86_09935"/>
<sequence length="278" mass="30322">MIGDEDRAWQALLQARSHDWSRGPFHYRDCRGGLTLEEDGRYRAQPALDPAASTLIDALAPLVLPNGPQVVAQLGQSLDGRIATESGASHYINGLVGRVHLHRLRALVDAVLVGAGTVADDDPALTVRHVEGPQPLRIALDPRARLSPQRRLFQCEEAPTLHLIGESARPLSGLGNHVETRRLSVQAGAVSPWDVIETSRERGCRRILIEGGSATLSRFLETNALDRLHILVAPLVIGSGRPGISLPPIDTLDQARRPPCRHFSLGEEVLFDLDLRQP</sequence>
<organism evidence="5 6">
    <name type="scientific">Pistricoccus aurantiacus</name>
    <dbReference type="NCBI Taxonomy" id="1883414"/>
    <lineage>
        <taxon>Bacteria</taxon>
        <taxon>Pseudomonadati</taxon>
        <taxon>Pseudomonadota</taxon>
        <taxon>Gammaproteobacteria</taxon>
        <taxon>Oceanospirillales</taxon>
        <taxon>Halomonadaceae</taxon>
        <taxon>Pistricoccus</taxon>
    </lineage>
</organism>
<dbReference type="Gene3D" id="3.40.430.10">
    <property type="entry name" value="Dihydrofolate Reductase, subunit A"/>
    <property type="match status" value="1"/>
</dbReference>
<protein>
    <submittedName>
        <fullName evidence="5">RibD family protein</fullName>
    </submittedName>
</protein>
<evidence type="ECO:0000256" key="1">
    <source>
        <dbReference type="ARBA" id="ARBA00005104"/>
    </source>
</evidence>
<reference evidence="5 6" key="1">
    <citation type="submission" date="2019-06" db="EMBL/GenBank/DDBJ databases">
        <title>Genome analyses of bacteria isolated from kimchi.</title>
        <authorList>
            <person name="Lee S."/>
            <person name="Ahn S."/>
            <person name="Roh S."/>
        </authorList>
    </citation>
    <scope>NUCLEOTIDE SEQUENCE [LARGE SCALE GENOMIC DNA]</scope>
    <source>
        <strain evidence="5 6">CBA4606</strain>
    </source>
</reference>
<dbReference type="GO" id="GO:0008703">
    <property type="term" value="F:5-amino-6-(5-phosphoribosylamino)uracil reductase activity"/>
    <property type="evidence" value="ECO:0007669"/>
    <property type="project" value="InterPro"/>
</dbReference>
<evidence type="ECO:0000256" key="3">
    <source>
        <dbReference type="ARBA" id="ARBA00023002"/>
    </source>
</evidence>
<dbReference type="PANTHER" id="PTHR38011:SF7">
    <property type="entry name" value="2,5-DIAMINO-6-RIBOSYLAMINO-4(3H)-PYRIMIDINONE 5'-PHOSPHATE REDUCTASE"/>
    <property type="match status" value="1"/>
</dbReference>
<keyword evidence="3" id="KW-0560">Oxidoreductase</keyword>
<evidence type="ECO:0000256" key="2">
    <source>
        <dbReference type="ARBA" id="ARBA00022857"/>
    </source>
</evidence>
<dbReference type="InterPro" id="IPR002734">
    <property type="entry name" value="RibDG_C"/>
</dbReference>
<dbReference type="Proteomes" id="UP000321272">
    <property type="component" value="Chromosome"/>
</dbReference>
<dbReference type="AlphaFoldDB" id="A0A5B8SWT5"/>
<proteinExistence type="predicted"/>